<evidence type="ECO:0000256" key="1">
    <source>
        <dbReference type="ARBA" id="ARBA00001936"/>
    </source>
</evidence>
<comment type="caution">
    <text evidence="9">The sequence shown here is derived from an EMBL/GenBank/DDBJ whole genome shotgun (WGS) entry which is preliminary data.</text>
</comment>
<evidence type="ECO:0000313" key="10">
    <source>
        <dbReference type="Proteomes" id="UP001183682"/>
    </source>
</evidence>
<evidence type="ECO:0000256" key="7">
    <source>
        <dbReference type="ARBA" id="ARBA00044951"/>
    </source>
</evidence>
<dbReference type="SUPFAM" id="SSF51182">
    <property type="entry name" value="RmlC-like cupins"/>
    <property type="match status" value="1"/>
</dbReference>
<dbReference type="EC" id="5.3.1.15" evidence="8"/>
<dbReference type="AlphaFoldDB" id="A0AAE4HTC4"/>
<evidence type="ECO:0000256" key="6">
    <source>
        <dbReference type="ARBA" id="ARBA00044907"/>
    </source>
</evidence>
<dbReference type="InterPro" id="IPR014710">
    <property type="entry name" value="RmlC-like_jellyroll"/>
</dbReference>
<comment type="cofactor">
    <cofactor evidence="1">
        <name>Mn(2+)</name>
        <dbReference type="ChEBI" id="CHEBI:29035"/>
    </cofactor>
</comment>
<sequence length="174" mass="19982">MDYKKKVKSFFENIPIAFTKEELEQIEYADFGLNNIAEEGLNLIVYINNERYCAKEMVLLPFQTCPEHLHPSIGSKKGKQETFRCRSGKVYLYVEGTGEKGKISSQIPRKTENFYTVFNEIELLPGHQYTIDPDTKHWFQASSEGAVISEFSSPSDDASDIFTNPHIQRLPTNF</sequence>
<name>A0AAE4HTC4_ENTGA</name>
<dbReference type="CDD" id="cd20308">
    <property type="entry name" value="cupin_YdaE"/>
    <property type="match status" value="1"/>
</dbReference>
<dbReference type="InterPro" id="IPR010864">
    <property type="entry name" value="D-lyxose_isomer"/>
</dbReference>
<evidence type="ECO:0000313" key="9">
    <source>
        <dbReference type="EMBL" id="MDT2690524.1"/>
    </source>
</evidence>
<organism evidence="9 10">
    <name type="scientific">Enterococcus gallinarum</name>
    <dbReference type="NCBI Taxonomy" id="1353"/>
    <lineage>
        <taxon>Bacteria</taxon>
        <taxon>Bacillati</taxon>
        <taxon>Bacillota</taxon>
        <taxon>Bacilli</taxon>
        <taxon>Lactobacillales</taxon>
        <taxon>Enterococcaceae</taxon>
        <taxon>Enterococcus</taxon>
    </lineage>
</organism>
<evidence type="ECO:0000256" key="3">
    <source>
        <dbReference type="ARBA" id="ARBA00023211"/>
    </source>
</evidence>
<dbReference type="InterPro" id="IPR011051">
    <property type="entry name" value="RmlC_Cupin_sf"/>
</dbReference>
<keyword evidence="3" id="KW-0464">Manganese</keyword>
<proteinExistence type="inferred from homology"/>
<evidence type="ECO:0000256" key="5">
    <source>
        <dbReference type="ARBA" id="ARBA00023277"/>
    </source>
</evidence>
<protein>
    <recommendedName>
        <fullName evidence="8">D-lyxose ketol-isomerase</fullName>
        <ecNumber evidence="8">5.3.1.15</ecNumber>
    </recommendedName>
</protein>
<dbReference type="Pfam" id="PF07385">
    <property type="entry name" value="Lyx_isomer"/>
    <property type="match status" value="1"/>
</dbReference>
<comment type="catalytic activity">
    <reaction evidence="6">
        <text>D-lyxose = D-xylulose</text>
        <dbReference type="Rhea" id="RHEA:14201"/>
        <dbReference type="ChEBI" id="CHEBI:16789"/>
        <dbReference type="ChEBI" id="CHEBI:17140"/>
        <dbReference type="EC" id="5.3.1.15"/>
    </reaction>
</comment>
<dbReference type="Gene3D" id="2.60.120.10">
    <property type="entry name" value="Jelly Rolls"/>
    <property type="match status" value="1"/>
</dbReference>
<dbReference type="GO" id="GO:0046872">
    <property type="term" value="F:metal ion binding"/>
    <property type="evidence" value="ECO:0007669"/>
    <property type="project" value="UniProtKB-KW"/>
</dbReference>
<dbReference type="EMBL" id="JARPZN010000006">
    <property type="protein sequence ID" value="MDT2690524.1"/>
    <property type="molecule type" value="Genomic_DNA"/>
</dbReference>
<dbReference type="RefSeq" id="WP_311809913.1">
    <property type="nucleotide sequence ID" value="NZ_JARPZL010000008.1"/>
</dbReference>
<evidence type="ECO:0000256" key="2">
    <source>
        <dbReference type="ARBA" id="ARBA00022723"/>
    </source>
</evidence>
<dbReference type="GO" id="GO:0047828">
    <property type="term" value="F:D-lyxose ketol-isomerase activity"/>
    <property type="evidence" value="ECO:0007669"/>
    <property type="project" value="UniProtKB-EC"/>
</dbReference>
<reference evidence="9" key="1">
    <citation type="submission" date="2023-03" db="EMBL/GenBank/DDBJ databases">
        <authorList>
            <person name="Shen W."/>
            <person name="Cai J."/>
        </authorList>
    </citation>
    <scope>NUCLEOTIDE SEQUENCE</scope>
    <source>
        <strain evidence="9">K69-2</strain>
    </source>
</reference>
<evidence type="ECO:0000256" key="8">
    <source>
        <dbReference type="ARBA" id="ARBA00044972"/>
    </source>
</evidence>
<keyword evidence="4 9" id="KW-0413">Isomerase</keyword>
<keyword evidence="2" id="KW-0479">Metal-binding</keyword>
<keyword evidence="5" id="KW-0119">Carbohydrate metabolism</keyword>
<gene>
    <name evidence="9" type="ORF">P7E30_09960</name>
</gene>
<dbReference type="Proteomes" id="UP001183682">
    <property type="component" value="Unassembled WGS sequence"/>
</dbReference>
<comment type="similarity">
    <text evidence="7">Belongs to the D-lyxose ketol-isomerase family.</text>
</comment>
<accession>A0AAE4HTC4</accession>
<evidence type="ECO:0000256" key="4">
    <source>
        <dbReference type="ARBA" id="ARBA00023235"/>
    </source>
</evidence>